<name>A0A0R1KG86_9LACO</name>
<dbReference type="OrthoDB" id="2447941at2"/>
<evidence type="ECO:0000313" key="2">
    <source>
        <dbReference type="EMBL" id="KRK79913.1"/>
    </source>
</evidence>
<organism evidence="2 3">
    <name type="scientific">Companilactobacillus nodensis DSM 19682 = JCM 14932 = NBRC 107160</name>
    <dbReference type="NCBI Taxonomy" id="1423775"/>
    <lineage>
        <taxon>Bacteria</taxon>
        <taxon>Bacillati</taxon>
        <taxon>Bacillota</taxon>
        <taxon>Bacilli</taxon>
        <taxon>Lactobacillales</taxon>
        <taxon>Lactobacillaceae</taxon>
        <taxon>Companilactobacillus</taxon>
    </lineage>
</organism>
<keyword evidence="1" id="KW-0472">Membrane</keyword>
<proteinExistence type="predicted"/>
<protein>
    <recommendedName>
        <fullName evidence="4">ABC transporter EcsB</fullName>
    </recommendedName>
</protein>
<comment type="caution">
    <text evidence="2">The sequence shown here is derived from an EMBL/GenBank/DDBJ whole genome shotgun (WGS) entry which is preliminary data.</text>
</comment>
<feature type="transmembrane region" description="Helical" evidence="1">
    <location>
        <begin position="375"/>
        <end position="396"/>
    </location>
</feature>
<gene>
    <name evidence="2" type="ORF">FD03_GL000089</name>
</gene>
<feature type="transmembrane region" description="Helical" evidence="1">
    <location>
        <begin position="169"/>
        <end position="198"/>
    </location>
</feature>
<sequence>MKELWKNRLRRHQIDQFKYLRLIFNDNFVLAFIVLIGALGFWYSNFLGTIKHELLLGKPVVILILFLIAQVGRIATLLEEPDSTFLLVKEKEFYQYFKSALNYSIALPVVAIVIVNFLLSPFAFTGAGLSIMDICLIAAGLVFFKLAFLNVEMFKIYGREQVSGMNLKLLLNIFLIVSLIISVYWFSPVILVVGLIAFVGAQINNKKICESGQMQWQQAISDENQRMFRVKRFYNLFTDVPGVNSKIKRRKWLDFVFNGIKPVQKNTYLYLFARGFVRNNEYIGLFMRLTIIQTIMLALIDNFYISLIVEMLFIYLVGFQLKPYFKEVMLNMMQRLYPVSGKDKVNDFTKLSVFVLCIQWVISAIAIFYKFGLSVNSLVIIVAGLAVLLFVGYFYMPRQLKKYLDNGAY</sequence>
<evidence type="ECO:0000256" key="1">
    <source>
        <dbReference type="SAM" id="Phobius"/>
    </source>
</evidence>
<feature type="transmembrane region" description="Helical" evidence="1">
    <location>
        <begin position="99"/>
        <end position="119"/>
    </location>
</feature>
<dbReference type="RefSeq" id="WP_025024873.1">
    <property type="nucleotide sequence ID" value="NZ_AZDZ01000009.1"/>
</dbReference>
<dbReference type="STRING" id="1423775.FD03_GL000089"/>
<reference evidence="2 3" key="1">
    <citation type="journal article" date="2015" name="Genome Announc.">
        <title>Expanding the biotechnology potential of lactobacilli through comparative genomics of 213 strains and associated genera.</title>
        <authorList>
            <person name="Sun Z."/>
            <person name="Harris H.M."/>
            <person name="McCann A."/>
            <person name="Guo C."/>
            <person name="Argimon S."/>
            <person name="Zhang W."/>
            <person name="Yang X."/>
            <person name="Jeffery I.B."/>
            <person name="Cooney J.C."/>
            <person name="Kagawa T.F."/>
            <person name="Liu W."/>
            <person name="Song Y."/>
            <person name="Salvetti E."/>
            <person name="Wrobel A."/>
            <person name="Rasinkangas P."/>
            <person name="Parkhill J."/>
            <person name="Rea M.C."/>
            <person name="O'Sullivan O."/>
            <person name="Ritari J."/>
            <person name="Douillard F.P."/>
            <person name="Paul Ross R."/>
            <person name="Yang R."/>
            <person name="Briner A.E."/>
            <person name="Felis G.E."/>
            <person name="de Vos W.M."/>
            <person name="Barrangou R."/>
            <person name="Klaenhammer T.R."/>
            <person name="Caufield P.W."/>
            <person name="Cui Y."/>
            <person name="Zhang H."/>
            <person name="O'Toole P.W."/>
        </authorList>
    </citation>
    <scope>NUCLEOTIDE SEQUENCE [LARGE SCALE GENOMIC DNA]</scope>
    <source>
        <strain evidence="2 3">DSM 19682</strain>
    </source>
</reference>
<dbReference type="EMBL" id="AZDZ01000009">
    <property type="protein sequence ID" value="KRK79913.1"/>
    <property type="molecule type" value="Genomic_DNA"/>
</dbReference>
<keyword evidence="3" id="KW-1185">Reference proteome</keyword>
<dbReference type="AlphaFoldDB" id="A0A0R1KG86"/>
<evidence type="ECO:0008006" key="4">
    <source>
        <dbReference type="Google" id="ProtNLM"/>
    </source>
</evidence>
<feature type="transmembrane region" description="Helical" evidence="1">
    <location>
        <begin position="303"/>
        <end position="325"/>
    </location>
</feature>
<keyword evidence="1" id="KW-1133">Transmembrane helix</keyword>
<dbReference type="Proteomes" id="UP000051248">
    <property type="component" value="Unassembled WGS sequence"/>
</dbReference>
<dbReference type="eggNOG" id="COG4473">
    <property type="taxonomic scope" value="Bacteria"/>
</dbReference>
<feature type="transmembrane region" description="Helical" evidence="1">
    <location>
        <begin position="125"/>
        <end position="148"/>
    </location>
</feature>
<feature type="transmembrane region" description="Helical" evidence="1">
    <location>
        <begin position="55"/>
        <end position="78"/>
    </location>
</feature>
<feature type="transmembrane region" description="Helical" evidence="1">
    <location>
        <begin position="351"/>
        <end position="369"/>
    </location>
</feature>
<dbReference type="Pfam" id="PF05975">
    <property type="entry name" value="EcsB"/>
    <property type="match status" value="1"/>
</dbReference>
<accession>A0A0R1KG86</accession>
<dbReference type="PATRIC" id="fig|1423775.4.peg.90"/>
<dbReference type="GO" id="GO:0016020">
    <property type="term" value="C:membrane"/>
    <property type="evidence" value="ECO:0007669"/>
    <property type="project" value="InterPro"/>
</dbReference>
<dbReference type="InterPro" id="IPR010288">
    <property type="entry name" value="EcsB_ABC"/>
</dbReference>
<feature type="transmembrane region" description="Helical" evidence="1">
    <location>
        <begin position="20"/>
        <end position="43"/>
    </location>
</feature>
<evidence type="ECO:0000313" key="3">
    <source>
        <dbReference type="Proteomes" id="UP000051248"/>
    </source>
</evidence>
<keyword evidence="1" id="KW-0812">Transmembrane</keyword>
<dbReference type="PIRSF" id="PIRSF037259">
    <property type="entry name" value="EcsB_ABC"/>
    <property type="match status" value="1"/>
</dbReference>